<dbReference type="Proteomes" id="UP000435837">
    <property type="component" value="Unassembled WGS sequence"/>
</dbReference>
<reference evidence="1 2" key="1">
    <citation type="submission" date="2019-12" db="EMBL/GenBank/DDBJ databases">
        <title>Whole genome shotgun sequence of Streptomyces caniferus NBRC 15389.</title>
        <authorList>
            <person name="Ichikawa N."/>
            <person name="Kimura A."/>
            <person name="Kitahashi Y."/>
            <person name="Komaki H."/>
            <person name="Tamura T."/>
        </authorList>
    </citation>
    <scope>NUCLEOTIDE SEQUENCE [LARGE SCALE GENOMIC DNA]</scope>
    <source>
        <strain evidence="1 2">NBRC 15389</strain>
    </source>
</reference>
<dbReference type="EMBL" id="BLIN01000007">
    <property type="protein sequence ID" value="GFE11610.1"/>
    <property type="molecule type" value="Genomic_DNA"/>
</dbReference>
<comment type="caution">
    <text evidence="1">The sequence shown here is derived from an EMBL/GenBank/DDBJ whole genome shotgun (WGS) entry which is preliminary data.</text>
</comment>
<name>A0A640SKU2_9ACTN</name>
<dbReference type="SUPFAM" id="SSF46785">
    <property type="entry name" value="Winged helix' DNA-binding domain"/>
    <property type="match status" value="1"/>
</dbReference>
<dbReference type="OrthoDB" id="4263686at2"/>
<protein>
    <submittedName>
        <fullName evidence="1">Uncharacterized protein</fullName>
    </submittedName>
</protein>
<evidence type="ECO:0000313" key="1">
    <source>
        <dbReference type="EMBL" id="GFE11610.1"/>
    </source>
</evidence>
<sequence length="171" mass="18135">MNSSPSTATMPDACSALSYPALIRLIAEIDDNGPIPLRRLAGTLADLSEYRLRRATDLARDLGLVHVRPGGRLGLTTSGSELADLYDATARWARRHAYPSAASDFTHRIQSTLALLAAAPALTEERGLCGPTADSQLTADAHADLTGARDLLDQWLASNQAVQLGASQSVE</sequence>
<proteinExistence type="predicted"/>
<organism evidence="1 2">
    <name type="scientific">Streptomyces caniferus</name>
    <dbReference type="NCBI Taxonomy" id="285557"/>
    <lineage>
        <taxon>Bacteria</taxon>
        <taxon>Bacillati</taxon>
        <taxon>Actinomycetota</taxon>
        <taxon>Actinomycetes</taxon>
        <taxon>Kitasatosporales</taxon>
        <taxon>Streptomycetaceae</taxon>
        <taxon>Streptomyces</taxon>
    </lineage>
</organism>
<dbReference type="RefSeq" id="WP_159482635.1">
    <property type="nucleotide sequence ID" value="NZ_BAAATH010000008.1"/>
</dbReference>
<dbReference type="AlphaFoldDB" id="A0A640SKU2"/>
<evidence type="ECO:0000313" key="2">
    <source>
        <dbReference type="Proteomes" id="UP000435837"/>
    </source>
</evidence>
<dbReference type="InterPro" id="IPR036390">
    <property type="entry name" value="WH_DNA-bd_sf"/>
</dbReference>
<gene>
    <name evidence="1" type="ORF">Scani_78780</name>
</gene>
<accession>A0A640SKU2</accession>